<dbReference type="Pfam" id="PF02518">
    <property type="entry name" value="HATPase_c"/>
    <property type="match status" value="1"/>
</dbReference>
<accession>C7YR93</accession>
<dbReference type="Pfam" id="PF00072">
    <property type="entry name" value="Response_reg"/>
    <property type="match status" value="1"/>
</dbReference>
<feature type="region of interest" description="Disordered" evidence="15">
    <location>
        <begin position="448"/>
        <end position="486"/>
    </location>
</feature>
<evidence type="ECO:0000313" key="20">
    <source>
        <dbReference type="Proteomes" id="UP000005206"/>
    </source>
</evidence>
<dbReference type="SMART" id="SM00388">
    <property type="entry name" value="HisKA"/>
    <property type="match status" value="1"/>
</dbReference>
<dbReference type="Gene3D" id="3.30.565.10">
    <property type="entry name" value="Histidine kinase-like ATPase, C-terminal domain"/>
    <property type="match status" value="1"/>
</dbReference>
<dbReference type="SUPFAM" id="SSF55874">
    <property type="entry name" value="ATPase domain of HSP90 chaperone/DNA topoisomerase II/histidine kinase"/>
    <property type="match status" value="1"/>
</dbReference>
<proteinExistence type="predicted"/>
<keyword evidence="9" id="KW-0067">ATP-binding</keyword>
<dbReference type="InterPro" id="IPR011006">
    <property type="entry name" value="CheY-like_superfamily"/>
</dbReference>
<comment type="subcellular location">
    <subcellularLocation>
        <location evidence="2">Membrane</location>
    </subcellularLocation>
</comment>
<dbReference type="SUPFAM" id="SSF52172">
    <property type="entry name" value="CheY-like"/>
    <property type="match status" value="1"/>
</dbReference>
<dbReference type="PROSITE" id="PS50110">
    <property type="entry name" value="RESPONSE_REGULATORY"/>
    <property type="match status" value="1"/>
</dbReference>
<dbReference type="Pfam" id="PF00512">
    <property type="entry name" value="HisKA"/>
    <property type="match status" value="1"/>
</dbReference>
<dbReference type="EMBL" id="GG698899">
    <property type="protein sequence ID" value="EEU45038.1"/>
    <property type="molecule type" value="Genomic_DNA"/>
</dbReference>
<dbReference type="KEGG" id="nhe:NECHADRAFT_93523"/>
<evidence type="ECO:0000256" key="13">
    <source>
        <dbReference type="ARBA" id="ARBA00023180"/>
    </source>
</evidence>
<keyword evidence="4 14" id="KW-0597">Phosphoprotein</keyword>
<dbReference type="InterPro" id="IPR003594">
    <property type="entry name" value="HATPase_dom"/>
</dbReference>
<dbReference type="InterPro" id="IPR036890">
    <property type="entry name" value="HATPase_C_sf"/>
</dbReference>
<dbReference type="CDD" id="cd17546">
    <property type="entry name" value="REC_hyHK_CKI1_RcsC-like"/>
    <property type="match status" value="1"/>
</dbReference>
<evidence type="ECO:0000256" key="6">
    <source>
        <dbReference type="ARBA" id="ARBA00022692"/>
    </source>
</evidence>
<evidence type="ECO:0000256" key="4">
    <source>
        <dbReference type="ARBA" id="ARBA00022553"/>
    </source>
</evidence>
<keyword evidence="8" id="KW-0418">Kinase</keyword>
<evidence type="ECO:0000256" key="15">
    <source>
        <dbReference type="SAM" id="MobiDB-lite"/>
    </source>
</evidence>
<dbReference type="Gene3D" id="1.10.287.130">
    <property type="match status" value="1"/>
</dbReference>
<dbReference type="GeneID" id="9667825"/>
<evidence type="ECO:0000256" key="8">
    <source>
        <dbReference type="ARBA" id="ARBA00022777"/>
    </source>
</evidence>
<reference evidence="19 20" key="1">
    <citation type="journal article" date="2009" name="PLoS Genet.">
        <title>The genome of Nectria haematococca: contribution of supernumerary chromosomes to gene expansion.</title>
        <authorList>
            <person name="Coleman J.J."/>
            <person name="Rounsley S.D."/>
            <person name="Rodriguez-Carres M."/>
            <person name="Kuo A."/>
            <person name="Wasmann C.C."/>
            <person name="Grimwood J."/>
            <person name="Schmutz J."/>
            <person name="Taga M."/>
            <person name="White G.J."/>
            <person name="Zhou S."/>
            <person name="Schwartz D.C."/>
            <person name="Freitag M."/>
            <person name="Ma L.J."/>
            <person name="Danchin E.G."/>
            <person name="Henrissat B."/>
            <person name="Coutinho P.M."/>
            <person name="Nelson D.R."/>
            <person name="Straney D."/>
            <person name="Napoli C.A."/>
            <person name="Barker B.M."/>
            <person name="Gribskov M."/>
            <person name="Rep M."/>
            <person name="Kroken S."/>
            <person name="Molnar I."/>
            <person name="Rensing C."/>
            <person name="Kennell J.C."/>
            <person name="Zamora J."/>
            <person name="Farman M.L."/>
            <person name="Selker E.U."/>
            <person name="Salamov A."/>
            <person name="Shapiro H."/>
            <person name="Pangilinan J."/>
            <person name="Lindquist E."/>
            <person name="Lamers C."/>
            <person name="Grigoriev I.V."/>
            <person name="Geiser D.M."/>
            <person name="Covert S.F."/>
            <person name="Temporini E."/>
            <person name="Vanetten H.D."/>
        </authorList>
    </citation>
    <scope>NUCLEOTIDE SEQUENCE [LARGE SCALE GENOMIC DNA]</scope>
    <source>
        <strain evidence="20">ATCC MYA-4622 / CBS 123669 / FGSC 9596 / NRRL 45880 / 77-13-4</strain>
    </source>
</reference>
<dbReference type="FunFam" id="3.40.50.2300:FF:000289">
    <property type="entry name" value="Osmosensing histidine protein kinase SLN1"/>
    <property type="match status" value="1"/>
</dbReference>
<keyword evidence="12 16" id="KW-0472">Membrane</keyword>
<dbReference type="SMART" id="SM00448">
    <property type="entry name" value="REC"/>
    <property type="match status" value="1"/>
</dbReference>
<dbReference type="STRING" id="660122.C7YR93"/>
<evidence type="ECO:0000256" key="9">
    <source>
        <dbReference type="ARBA" id="ARBA00022840"/>
    </source>
</evidence>
<evidence type="ECO:0000256" key="2">
    <source>
        <dbReference type="ARBA" id="ARBA00004370"/>
    </source>
</evidence>
<name>C7YR93_FUSV7</name>
<evidence type="ECO:0000256" key="7">
    <source>
        <dbReference type="ARBA" id="ARBA00022741"/>
    </source>
</evidence>
<sequence length="1095" mass="120768">MRIAIREQLAALVVFAVLVGLAVVSIPTWIYVNRFVVDVEREGLTLTASLKASRISAELNLVQTSCITIASRILLQDALTDFYDTGSRDWDAAREDLQSALAVSASTGLLQMRLYSRNQTGASRGGLLNVTSPVVPTIALPYRDSSGNEVLLGDDGPGYPPSLYPNITYVDLGHPNTIRNNTTAVAAEAFKDVRIYRDGGLLLGPLVLNETTSLLSVSIPIRSNNDTFILGYMTVVTLAKSLTLIQESREGLGKTGSVLLIGPTDRSNRFNASYPASNATYLPDSEEFGNLMVKFILPPKTPEGYSDRHSVYQFDKEYDNRAFPVEKYPAAFDSFAKRYDSVNNASAMISTHNEQGVPVAVGFARTQTPLVNWTIIVEKAKWEAYKPIDTLRNILLGTVFGTVGFIVLLIVPCAHLSVLPIRKLKAATEKSVNPPGYEESFIDSEYEDDEELPSSGGISQRSKKRGFWSKMKRRLQGKRTKPSSNRDVTRRMFKIPGKVDDRKHFITDELTELTRTFNDMSDELVKQYLSLEVKVAERTRELEESKKAAEAANESKTLFIANISHELKTPLNGILGMCAVCMEENDIVRIKQSLKTLYKSGDLLLHLLEDLLSFSKNQIGQQLSLELKEFSLAEIRSQILTIFDKQVREGKINFSVEFLSSDNVEIGTSPDRAGGETKLPALGPQGTGRLKDMWLWGDQHRILQVIINLVSNSLKFTPHNGSVSVRIKCLGEAEVIAENESRTSSLSRNSRNNSRNGRTRHRGAASPTHSSSSGRKDSGQRFNGTGTALSINPMDPKATPHVQIRERSPTPPPPGAKAYIFQFEVEDTGPGIPEHMQQKVFEPFVQGDLGLSKKFGGTGLGVDATADMEPPRNLNPPKPAADTKSGVLNPQPRLVGLSQPYFAADLPAPRSTTQKMAEIDRALANKNGQGKLRVLVADDNSTNIEVVSRMLKLEDVYDVTIAKDGQEAYDLVKATMQRNEAFDVIFMDVQMPNLDGLQSTRLIREMGYTSPIVALTAFSEESNVKECIDSGMDEFLAKPIRRPALKQVLKKFATIPEEPENEKRSPSVKPSTRTNGNAVQPHTEGQNGTLKEKEG</sequence>
<dbReference type="InterPro" id="IPR003661">
    <property type="entry name" value="HisK_dim/P_dom"/>
</dbReference>
<dbReference type="eggNOG" id="KOG0519">
    <property type="taxonomic scope" value="Eukaryota"/>
</dbReference>
<dbReference type="InterPro" id="IPR050956">
    <property type="entry name" value="2C_system_His_kinase"/>
</dbReference>
<feature type="domain" description="Histidine kinase" evidence="17">
    <location>
        <begin position="562"/>
        <end position="862"/>
    </location>
</feature>
<feature type="compositionally biased region" description="Basic residues" evidence="15">
    <location>
        <begin position="461"/>
        <end position="481"/>
    </location>
</feature>
<keyword evidence="7" id="KW-0547">Nucleotide-binding</keyword>
<evidence type="ECO:0000256" key="1">
    <source>
        <dbReference type="ARBA" id="ARBA00000085"/>
    </source>
</evidence>
<evidence type="ECO:0000256" key="10">
    <source>
        <dbReference type="ARBA" id="ARBA00022989"/>
    </source>
</evidence>
<evidence type="ECO:0000313" key="19">
    <source>
        <dbReference type="EMBL" id="EEU45038.1"/>
    </source>
</evidence>
<dbReference type="FunFam" id="1.10.287.130:FF:000004">
    <property type="entry name" value="Ethylene receptor 1"/>
    <property type="match status" value="1"/>
</dbReference>
<organism evidence="19 20">
    <name type="scientific">Fusarium vanettenii (strain ATCC MYA-4622 / CBS 123669 / FGSC 9596 / NRRL 45880 / 77-13-4)</name>
    <name type="common">Fusarium solani subsp. pisi</name>
    <dbReference type="NCBI Taxonomy" id="660122"/>
    <lineage>
        <taxon>Eukaryota</taxon>
        <taxon>Fungi</taxon>
        <taxon>Dikarya</taxon>
        <taxon>Ascomycota</taxon>
        <taxon>Pezizomycotina</taxon>
        <taxon>Sordariomycetes</taxon>
        <taxon>Hypocreomycetidae</taxon>
        <taxon>Hypocreales</taxon>
        <taxon>Nectriaceae</taxon>
        <taxon>Fusarium</taxon>
        <taxon>Fusarium solani species complex</taxon>
        <taxon>Fusarium vanettenii</taxon>
    </lineage>
</organism>
<keyword evidence="10 16" id="KW-1133">Transmembrane helix</keyword>
<dbReference type="GO" id="GO:0005886">
    <property type="term" value="C:plasma membrane"/>
    <property type="evidence" value="ECO:0007669"/>
    <property type="project" value="UniProtKB-ARBA"/>
</dbReference>
<dbReference type="RefSeq" id="XP_003050751.1">
    <property type="nucleotide sequence ID" value="XM_003050705.1"/>
</dbReference>
<feature type="modified residue" description="4-aspartylphosphate" evidence="14">
    <location>
        <position position="988"/>
    </location>
</feature>
<keyword evidence="5" id="KW-0808">Transferase</keyword>
<evidence type="ECO:0000259" key="17">
    <source>
        <dbReference type="PROSITE" id="PS50109"/>
    </source>
</evidence>
<dbReference type="HOGENOM" id="CLU_003731_0_0_1"/>
<evidence type="ECO:0000256" key="16">
    <source>
        <dbReference type="SAM" id="Phobius"/>
    </source>
</evidence>
<feature type="compositionally biased region" description="Polar residues" evidence="15">
    <location>
        <begin position="1068"/>
        <end position="1089"/>
    </location>
</feature>
<dbReference type="PANTHER" id="PTHR43719:SF34">
    <property type="entry name" value="TWO-COMPONENT SYSTEM PROTEIN B"/>
    <property type="match status" value="1"/>
</dbReference>
<dbReference type="EC" id="2.7.13.3" evidence="3"/>
<dbReference type="AlphaFoldDB" id="C7YR93"/>
<feature type="region of interest" description="Disordered" evidence="15">
    <location>
        <begin position="1053"/>
        <end position="1095"/>
    </location>
</feature>
<dbReference type="SMART" id="SM00387">
    <property type="entry name" value="HATPase_c"/>
    <property type="match status" value="1"/>
</dbReference>
<feature type="transmembrane region" description="Helical" evidence="16">
    <location>
        <begin position="9"/>
        <end position="32"/>
    </location>
</feature>
<dbReference type="GO" id="GO:0005524">
    <property type="term" value="F:ATP binding"/>
    <property type="evidence" value="ECO:0007669"/>
    <property type="project" value="UniProtKB-KW"/>
</dbReference>
<evidence type="ECO:0000256" key="14">
    <source>
        <dbReference type="PROSITE-ProRule" id="PRU00169"/>
    </source>
</evidence>
<dbReference type="InParanoid" id="C7YR93"/>
<dbReference type="GO" id="GO:0007234">
    <property type="term" value="P:osmosensory signaling via phosphorelay pathway"/>
    <property type="evidence" value="ECO:0007669"/>
    <property type="project" value="UniProtKB-ARBA"/>
</dbReference>
<keyword evidence="13" id="KW-0325">Glycoprotein</keyword>
<feature type="region of interest" description="Disordered" evidence="15">
    <location>
        <begin position="866"/>
        <end position="885"/>
    </location>
</feature>
<dbReference type="Proteomes" id="UP000005206">
    <property type="component" value="Chromosome 5"/>
</dbReference>
<feature type="domain" description="Response regulatory" evidence="18">
    <location>
        <begin position="933"/>
        <end position="1053"/>
    </location>
</feature>
<dbReference type="PROSITE" id="PS50109">
    <property type="entry name" value="HIS_KIN"/>
    <property type="match status" value="1"/>
</dbReference>
<dbReference type="PANTHER" id="PTHR43719">
    <property type="entry name" value="TWO-COMPONENT HISTIDINE KINASE"/>
    <property type="match status" value="1"/>
</dbReference>
<feature type="compositionally biased region" description="Low complexity" evidence="15">
    <location>
        <begin position="742"/>
        <end position="756"/>
    </location>
</feature>
<dbReference type="GO" id="GO:0000155">
    <property type="term" value="F:phosphorelay sensor kinase activity"/>
    <property type="evidence" value="ECO:0007669"/>
    <property type="project" value="InterPro"/>
</dbReference>
<evidence type="ECO:0000256" key="5">
    <source>
        <dbReference type="ARBA" id="ARBA00022679"/>
    </source>
</evidence>
<dbReference type="OMA" id="WGDSNRI"/>
<keyword evidence="6 16" id="KW-0812">Transmembrane</keyword>
<gene>
    <name evidence="19" type="ORF">NECHADRAFT_93523</name>
</gene>
<dbReference type="VEuPathDB" id="FungiDB:NECHADRAFT_93523"/>
<evidence type="ECO:0000256" key="12">
    <source>
        <dbReference type="ARBA" id="ARBA00023136"/>
    </source>
</evidence>
<dbReference type="Gene3D" id="3.40.50.2300">
    <property type="match status" value="1"/>
</dbReference>
<evidence type="ECO:0000259" key="18">
    <source>
        <dbReference type="PROSITE" id="PS50110"/>
    </source>
</evidence>
<evidence type="ECO:0000256" key="3">
    <source>
        <dbReference type="ARBA" id="ARBA00012438"/>
    </source>
</evidence>
<dbReference type="InterPro" id="IPR001789">
    <property type="entry name" value="Sig_transdc_resp-reg_receiver"/>
</dbReference>
<feature type="region of interest" description="Disordered" evidence="15">
    <location>
        <begin position="738"/>
        <end position="816"/>
    </location>
</feature>
<dbReference type="CDD" id="cd00082">
    <property type="entry name" value="HisKA"/>
    <property type="match status" value="1"/>
</dbReference>
<keyword evidence="11" id="KW-0902">Two-component regulatory system</keyword>
<evidence type="ECO:0000256" key="11">
    <source>
        <dbReference type="ARBA" id="ARBA00023012"/>
    </source>
</evidence>
<dbReference type="OrthoDB" id="60033at2759"/>
<protein>
    <recommendedName>
        <fullName evidence="3">histidine kinase</fullName>
        <ecNumber evidence="3">2.7.13.3</ecNumber>
    </recommendedName>
</protein>
<feature type="compositionally biased region" description="Polar residues" evidence="15">
    <location>
        <begin position="780"/>
        <end position="790"/>
    </location>
</feature>
<comment type="catalytic activity">
    <reaction evidence="1">
        <text>ATP + protein L-histidine = ADP + protein N-phospho-L-histidine.</text>
        <dbReference type="EC" id="2.7.13.3"/>
    </reaction>
</comment>
<dbReference type="FunCoup" id="C7YR93">
    <property type="interactions" value="169"/>
</dbReference>
<dbReference type="InterPro" id="IPR036097">
    <property type="entry name" value="HisK_dim/P_sf"/>
</dbReference>
<dbReference type="SUPFAM" id="SSF47384">
    <property type="entry name" value="Homodimeric domain of signal transducing histidine kinase"/>
    <property type="match status" value="1"/>
</dbReference>
<dbReference type="InterPro" id="IPR005467">
    <property type="entry name" value="His_kinase_dom"/>
</dbReference>
<keyword evidence="20" id="KW-1185">Reference proteome</keyword>